<name>A0A067P026_PLEO1</name>
<dbReference type="Proteomes" id="UP000027073">
    <property type="component" value="Unassembled WGS sequence"/>
</dbReference>
<proteinExistence type="predicted"/>
<dbReference type="HOGENOM" id="CLU_1005166_0_0_1"/>
<evidence type="ECO:0000313" key="1">
    <source>
        <dbReference type="EMBL" id="KDQ29216.1"/>
    </source>
</evidence>
<sequence length="277" mass="31278">MTSHFLGRLLDWTHRITQEPRALPAANIFPTEILSFSPFIHSSRRHRGFGLLVPMTSGTTGPDTPRGSSWAVVSHVPSYTTASSVFQLSMGARESGTSDLTVGKVQRTTLFEAGVNDILKTRIAIYHHDNAPQQEWYNIHSTSASERSKIQVTKQCLTNLSPALRRSCCQDRLYQRLKGMRDRDLNHPPDRFQLRCSASVDILPTYVPSECLLCDLKPRIANWYKWIEASKRYPPQGAAKPPFRHTINDNRYNSSSVCQLAAVRLISGWFCCITECP</sequence>
<dbReference type="AlphaFoldDB" id="A0A067P026"/>
<accession>A0A067P026</accession>
<dbReference type="VEuPathDB" id="FungiDB:PLEOSDRAFT_167231"/>
<reference evidence="2" key="1">
    <citation type="journal article" date="2014" name="Proc. Natl. Acad. Sci. U.S.A.">
        <title>Extensive sampling of basidiomycete genomes demonstrates inadequacy of the white-rot/brown-rot paradigm for wood decay fungi.</title>
        <authorList>
            <person name="Riley R."/>
            <person name="Salamov A.A."/>
            <person name="Brown D.W."/>
            <person name="Nagy L.G."/>
            <person name="Floudas D."/>
            <person name="Held B.W."/>
            <person name="Levasseur A."/>
            <person name="Lombard V."/>
            <person name="Morin E."/>
            <person name="Otillar R."/>
            <person name="Lindquist E.A."/>
            <person name="Sun H."/>
            <person name="LaButti K.M."/>
            <person name="Schmutz J."/>
            <person name="Jabbour D."/>
            <person name="Luo H."/>
            <person name="Baker S.E."/>
            <person name="Pisabarro A.G."/>
            <person name="Walton J.D."/>
            <person name="Blanchette R.A."/>
            <person name="Henrissat B."/>
            <person name="Martin F."/>
            <person name="Cullen D."/>
            <person name="Hibbett D.S."/>
            <person name="Grigoriev I.V."/>
        </authorList>
    </citation>
    <scope>NUCLEOTIDE SEQUENCE [LARGE SCALE GENOMIC DNA]</scope>
    <source>
        <strain evidence="2">PC15</strain>
    </source>
</reference>
<organism evidence="1 2">
    <name type="scientific">Pleurotus ostreatus (strain PC15)</name>
    <name type="common">Oyster mushroom</name>
    <dbReference type="NCBI Taxonomy" id="1137138"/>
    <lineage>
        <taxon>Eukaryota</taxon>
        <taxon>Fungi</taxon>
        <taxon>Dikarya</taxon>
        <taxon>Basidiomycota</taxon>
        <taxon>Agaricomycotina</taxon>
        <taxon>Agaricomycetes</taxon>
        <taxon>Agaricomycetidae</taxon>
        <taxon>Agaricales</taxon>
        <taxon>Pleurotineae</taxon>
        <taxon>Pleurotaceae</taxon>
        <taxon>Pleurotus</taxon>
    </lineage>
</organism>
<evidence type="ECO:0000313" key="2">
    <source>
        <dbReference type="Proteomes" id="UP000027073"/>
    </source>
</evidence>
<gene>
    <name evidence="1" type="ORF">PLEOSDRAFT_167231</name>
</gene>
<dbReference type="InParanoid" id="A0A067P026"/>
<dbReference type="EMBL" id="KL198007">
    <property type="protein sequence ID" value="KDQ29216.1"/>
    <property type="molecule type" value="Genomic_DNA"/>
</dbReference>
<protein>
    <submittedName>
        <fullName evidence="1">Uncharacterized protein</fullName>
    </submittedName>
</protein>